<gene>
    <name evidence="2" type="ORF">FOMG_18898</name>
</gene>
<dbReference type="VEuPathDB" id="FungiDB:FOMG_18898"/>
<dbReference type="EMBL" id="JH659499">
    <property type="protein sequence ID" value="EXK24361.1"/>
    <property type="molecule type" value="Genomic_DNA"/>
</dbReference>
<sequence length="31" mass="3501">MNEPHVAPTFDRGRTKRGAEELVPDHVDRLG</sequence>
<reference evidence="2" key="2">
    <citation type="submission" date="2012-05" db="EMBL/GenBank/DDBJ databases">
        <title>Annotation of the Genome Sequence of Fusarium oxysporum f. sp. melonis 26406.</title>
        <authorList>
            <consortium name="The Broad Institute Genomics Platform"/>
            <person name="Ma L.-J."/>
            <person name="Corby-Kistler H."/>
            <person name="Broz K."/>
            <person name="Gale L.R."/>
            <person name="Jonkers W."/>
            <person name="O'Donnell K."/>
            <person name="Ploetz R."/>
            <person name="Steinberg C."/>
            <person name="Schwartz D.C."/>
            <person name="VanEtten H."/>
            <person name="Zhou S."/>
            <person name="Young S.K."/>
            <person name="Zeng Q."/>
            <person name="Gargeya S."/>
            <person name="Fitzgerald M."/>
            <person name="Abouelleil A."/>
            <person name="Alvarado L."/>
            <person name="Chapman S.B."/>
            <person name="Gainer-Dewar J."/>
            <person name="Goldberg J."/>
            <person name="Griggs A."/>
            <person name="Gujja S."/>
            <person name="Hansen M."/>
            <person name="Howarth C."/>
            <person name="Imamovic A."/>
            <person name="Ireland A."/>
            <person name="Larimer J."/>
            <person name="McCowan C."/>
            <person name="Murphy C."/>
            <person name="Pearson M."/>
            <person name="Poon T.W."/>
            <person name="Priest M."/>
            <person name="Roberts A."/>
            <person name="Saif S."/>
            <person name="Shea T."/>
            <person name="Sykes S."/>
            <person name="Wortman J."/>
            <person name="Nusbaum C."/>
            <person name="Birren B."/>
        </authorList>
    </citation>
    <scope>NUCLEOTIDE SEQUENCE</scope>
    <source>
        <strain evidence="2">26406</strain>
    </source>
</reference>
<reference evidence="2" key="1">
    <citation type="submission" date="2012-04" db="EMBL/GenBank/DDBJ databases">
        <title>The Genome Sequence of Fusarium oxysporum melonis.</title>
        <authorList>
            <consortium name="The Broad Institute Genome Sequencing Platform"/>
            <person name="Ma L.-J."/>
            <person name="Gale L.R."/>
            <person name="Schwartz D.C."/>
            <person name="Zhou S."/>
            <person name="Corby-Kistler H."/>
            <person name="Young S.K."/>
            <person name="Zeng Q."/>
            <person name="Gargeya S."/>
            <person name="Fitzgerald M."/>
            <person name="Haas B."/>
            <person name="Abouelleil A."/>
            <person name="Alvarado L."/>
            <person name="Arachchi H.M."/>
            <person name="Berlin A."/>
            <person name="Brown A."/>
            <person name="Chapman S.B."/>
            <person name="Chen Z."/>
            <person name="Dunbar C."/>
            <person name="Freedman E."/>
            <person name="Gearin G."/>
            <person name="Goldberg J."/>
            <person name="Griggs A."/>
            <person name="Gujja S."/>
            <person name="Heiman D."/>
            <person name="Howarth C."/>
            <person name="Larson L."/>
            <person name="Lui A."/>
            <person name="MacDonald P.J.P."/>
            <person name="Montmayeur A."/>
            <person name="Murphy C."/>
            <person name="Neiman D."/>
            <person name="Pearson M."/>
            <person name="Priest M."/>
            <person name="Roberts A."/>
            <person name="Saif S."/>
            <person name="Shea T."/>
            <person name="Shenoy N."/>
            <person name="Sisk P."/>
            <person name="Stolte C."/>
            <person name="Sykes S."/>
            <person name="Wortman J."/>
            <person name="Nusbaum C."/>
            <person name="Birren B."/>
        </authorList>
    </citation>
    <scope>NUCLEOTIDE SEQUENCE</scope>
    <source>
        <strain evidence="2">26406</strain>
    </source>
</reference>
<evidence type="ECO:0000313" key="2">
    <source>
        <dbReference type="EMBL" id="EXK24361.1"/>
    </source>
</evidence>
<feature type="region of interest" description="Disordered" evidence="1">
    <location>
        <begin position="1"/>
        <end position="31"/>
    </location>
</feature>
<protein>
    <submittedName>
        <fullName evidence="2">Uncharacterized protein</fullName>
    </submittedName>
</protein>
<dbReference type="Proteomes" id="UP000030703">
    <property type="component" value="Unassembled WGS sequence"/>
</dbReference>
<evidence type="ECO:0000256" key="1">
    <source>
        <dbReference type="SAM" id="MobiDB-lite"/>
    </source>
</evidence>
<dbReference type="HOGENOM" id="CLU_3399465_0_0_1"/>
<dbReference type="AlphaFoldDB" id="W9ZTD2"/>
<proteinExistence type="predicted"/>
<name>W9ZTD2_FUSOX</name>
<organism evidence="2">
    <name type="scientific">Fusarium oxysporum f. sp. melonis 26406</name>
    <dbReference type="NCBI Taxonomy" id="1089452"/>
    <lineage>
        <taxon>Eukaryota</taxon>
        <taxon>Fungi</taxon>
        <taxon>Dikarya</taxon>
        <taxon>Ascomycota</taxon>
        <taxon>Pezizomycotina</taxon>
        <taxon>Sordariomycetes</taxon>
        <taxon>Hypocreomycetidae</taxon>
        <taxon>Hypocreales</taxon>
        <taxon>Nectriaceae</taxon>
        <taxon>Fusarium</taxon>
        <taxon>Fusarium oxysporum species complex</taxon>
    </lineage>
</organism>
<accession>W9ZTD2</accession>
<feature type="compositionally biased region" description="Basic and acidic residues" evidence="1">
    <location>
        <begin position="11"/>
        <end position="31"/>
    </location>
</feature>